<proteinExistence type="predicted"/>
<dbReference type="AlphaFoldDB" id="A0A164I0J2"/>
<gene>
    <name evidence="1" type="ORF">APZ42_002828</name>
</gene>
<reference evidence="1 2" key="1">
    <citation type="submission" date="2016-03" db="EMBL/GenBank/DDBJ databases">
        <title>EvidentialGene: Evidence-directed Construction of Genes on Genomes.</title>
        <authorList>
            <person name="Gilbert D.G."/>
            <person name="Choi J.-H."/>
            <person name="Mockaitis K."/>
            <person name="Colbourne J."/>
            <person name="Pfrender M."/>
        </authorList>
    </citation>
    <scope>NUCLEOTIDE SEQUENCE [LARGE SCALE GENOMIC DNA]</scope>
    <source>
        <strain evidence="1 2">Xinb3</strain>
        <tissue evidence="1">Complete organism</tissue>
    </source>
</reference>
<evidence type="ECO:0000313" key="1">
    <source>
        <dbReference type="EMBL" id="KZS00752.1"/>
    </source>
</evidence>
<evidence type="ECO:0000313" key="2">
    <source>
        <dbReference type="Proteomes" id="UP000076858"/>
    </source>
</evidence>
<name>A0A164I0J2_9CRUS</name>
<dbReference type="EMBL" id="LRGB01008666">
    <property type="protein sequence ID" value="KZS00752.1"/>
    <property type="molecule type" value="Genomic_DNA"/>
</dbReference>
<sequence length="60" mass="6957">MLPVSGYGSRRSVVTVKDRDKTVMTVERTREENRDDPELQNEYMHTFLKCSSTSLLMTNC</sequence>
<comment type="caution">
    <text evidence="1">The sequence shown here is derived from an EMBL/GenBank/DDBJ whole genome shotgun (WGS) entry which is preliminary data.</text>
</comment>
<protein>
    <submittedName>
        <fullName evidence="1">Uncharacterized protein</fullName>
    </submittedName>
</protein>
<keyword evidence="2" id="KW-1185">Reference proteome</keyword>
<accession>A0A164I0J2</accession>
<organism evidence="1 2">
    <name type="scientific">Daphnia magna</name>
    <dbReference type="NCBI Taxonomy" id="35525"/>
    <lineage>
        <taxon>Eukaryota</taxon>
        <taxon>Metazoa</taxon>
        <taxon>Ecdysozoa</taxon>
        <taxon>Arthropoda</taxon>
        <taxon>Crustacea</taxon>
        <taxon>Branchiopoda</taxon>
        <taxon>Diplostraca</taxon>
        <taxon>Cladocera</taxon>
        <taxon>Anomopoda</taxon>
        <taxon>Daphniidae</taxon>
        <taxon>Daphnia</taxon>
    </lineage>
</organism>
<dbReference type="Proteomes" id="UP000076858">
    <property type="component" value="Unassembled WGS sequence"/>
</dbReference>